<dbReference type="EMBL" id="JH921442">
    <property type="protein sequence ID" value="EKD15231.1"/>
    <property type="molecule type" value="Genomic_DNA"/>
</dbReference>
<feature type="compositionally biased region" description="Acidic residues" evidence="3">
    <location>
        <begin position="14"/>
        <end position="29"/>
    </location>
</feature>
<keyword evidence="7" id="KW-1185">Reference proteome</keyword>
<feature type="region of interest" description="Disordered" evidence="3">
    <location>
        <begin position="1"/>
        <end position="55"/>
    </location>
</feature>
<dbReference type="Pfam" id="PF08164">
    <property type="entry name" value="TRAUB"/>
    <property type="match status" value="1"/>
</dbReference>
<evidence type="ECO:0000256" key="3">
    <source>
        <dbReference type="SAM" id="MobiDB-lite"/>
    </source>
</evidence>
<accession>K1WQH5</accession>
<dbReference type="PANTHER" id="PTHR15565:SF0">
    <property type="entry name" value="PROTEIN AATF"/>
    <property type="match status" value="1"/>
</dbReference>
<dbReference type="AlphaFoldDB" id="K1WQH5"/>
<proteinExistence type="inferred from homology"/>
<dbReference type="InterPro" id="IPR025160">
    <property type="entry name" value="AATF"/>
</dbReference>
<name>K1WQH5_MARBU</name>
<sequence>MGKSKTFAQHIAELEDPLPQDFDPEEDAPVQDTDSSGSEESEDEAAGTEHYVKVGKSKLRKLDEVALGPEYSGSRVSREALLNDDSDEDEEGEEQASDSEAENDANVRFADPEDSELDMEVDEDGDIDSDNAFGEGEIDNEKFKSFTFRGSGKPRESKGAKKMRPTASDFMSGSEDEEEGAGVALNNDDSDEPETEEDLLDVDEQHEDASEDERSSEEDTAEDEEDDSESSEDDKSEADENEDERRAELRKIMGEEQQSVVASITQAAKADAAKGNAVKDQRKAFDSLLGVRMVLQKALIATNSMATVDENDSEDALNQPYEAAEEAAIKLWNTLDGIRHELSKAGSAKTGQKRKRDVESSTPSSDLWERMQASEVAMIDSRQTTLEKWSSKVRGTTSLPLSRKLNPTAPQQSITSLLQDQLASSEHLIQKTKIPRACAPIQRDAKLTEDPNIYDDGNFYQMLLKELVDQRRVESLTAPAAGKALQWTAVKEVKTRKNVDTKASKGRKMRFTVHEKLQNFMAPENRGTWAPEAVDSFFGSLLGQRLNLGEEDEDEDMEEEVNPMEALVFGH</sequence>
<evidence type="ECO:0000313" key="7">
    <source>
        <dbReference type="Proteomes" id="UP000006753"/>
    </source>
</evidence>
<dbReference type="InParanoid" id="K1WQH5"/>
<evidence type="ECO:0000259" key="5">
    <source>
        <dbReference type="Pfam" id="PF13339"/>
    </source>
</evidence>
<dbReference type="STRING" id="1072389.K1WQH5"/>
<evidence type="ECO:0000256" key="2">
    <source>
        <dbReference type="ARBA" id="ARBA00013850"/>
    </source>
</evidence>
<dbReference type="OrthoDB" id="5783963at2759"/>
<dbReference type="OMA" id="INFMAPN"/>
<organism evidence="6 7">
    <name type="scientific">Marssonina brunnea f. sp. multigermtubi (strain MB_m1)</name>
    <name type="common">Marssonina leaf spot fungus</name>
    <dbReference type="NCBI Taxonomy" id="1072389"/>
    <lineage>
        <taxon>Eukaryota</taxon>
        <taxon>Fungi</taxon>
        <taxon>Dikarya</taxon>
        <taxon>Ascomycota</taxon>
        <taxon>Pezizomycotina</taxon>
        <taxon>Leotiomycetes</taxon>
        <taxon>Helotiales</taxon>
        <taxon>Drepanopezizaceae</taxon>
        <taxon>Drepanopeziza</taxon>
    </lineage>
</organism>
<dbReference type="InterPro" id="IPR039223">
    <property type="entry name" value="AATF/Bfr2"/>
</dbReference>
<feature type="domain" description="AATF leucine zipper-containing" evidence="5">
    <location>
        <begin position="271"/>
        <end position="392"/>
    </location>
</feature>
<feature type="compositionally biased region" description="Acidic residues" evidence="3">
    <location>
        <begin position="112"/>
        <end position="129"/>
    </location>
</feature>
<dbReference type="FunCoup" id="K1WQH5">
    <property type="interactions" value="866"/>
</dbReference>
<gene>
    <name evidence="6" type="ORF">MBM_06447</name>
</gene>
<evidence type="ECO:0000259" key="4">
    <source>
        <dbReference type="Pfam" id="PF08164"/>
    </source>
</evidence>
<feature type="region of interest" description="Disordered" evidence="3">
    <location>
        <begin position="67"/>
        <end position="259"/>
    </location>
</feature>
<protein>
    <recommendedName>
        <fullName evidence="2">Protein BFR2</fullName>
    </recommendedName>
</protein>
<evidence type="ECO:0000256" key="1">
    <source>
        <dbReference type="ARBA" id="ARBA00008966"/>
    </source>
</evidence>
<dbReference type="GeneID" id="18762382"/>
<comment type="similarity">
    <text evidence="1">Belongs to the AATF family.</text>
</comment>
<dbReference type="eggNOG" id="KOG2773">
    <property type="taxonomic scope" value="Eukaryota"/>
</dbReference>
<feature type="compositionally biased region" description="Acidic residues" evidence="3">
    <location>
        <begin position="37"/>
        <end position="46"/>
    </location>
</feature>
<dbReference type="KEGG" id="mbe:MBM_06447"/>
<dbReference type="InterPro" id="IPR012617">
    <property type="entry name" value="AATF_C"/>
</dbReference>
<feature type="compositionally biased region" description="Basic and acidic residues" evidence="3">
    <location>
        <begin position="243"/>
        <end position="254"/>
    </location>
</feature>
<feature type="domain" description="Apoptosis-antagonizing transcription factor C-terminal" evidence="4">
    <location>
        <begin position="460"/>
        <end position="542"/>
    </location>
</feature>
<dbReference type="Proteomes" id="UP000006753">
    <property type="component" value="Unassembled WGS sequence"/>
</dbReference>
<feature type="compositionally biased region" description="Acidic residues" evidence="3">
    <location>
        <begin position="188"/>
        <end position="242"/>
    </location>
</feature>
<feature type="region of interest" description="Disordered" evidence="3">
    <location>
        <begin position="343"/>
        <end position="367"/>
    </location>
</feature>
<dbReference type="GO" id="GO:0005730">
    <property type="term" value="C:nucleolus"/>
    <property type="evidence" value="ECO:0007669"/>
    <property type="project" value="TreeGrafter"/>
</dbReference>
<reference evidence="6 7" key="1">
    <citation type="journal article" date="2012" name="BMC Genomics">
        <title>Sequencing the genome of Marssonina brunnea reveals fungus-poplar co-evolution.</title>
        <authorList>
            <person name="Zhu S."/>
            <person name="Cao Y.-Z."/>
            <person name="Jiang C."/>
            <person name="Tan B.-Y."/>
            <person name="Wang Z."/>
            <person name="Feng S."/>
            <person name="Zhang L."/>
            <person name="Su X.-H."/>
            <person name="Brejova B."/>
            <person name="Vinar T."/>
            <person name="Xu M."/>
            <person name="Wang M.-X."/>
            <person name="Zhang S.-G."/>
            <person name="Huang M.-R."/>
            <person name="Wu R."/>
            <person name="Zhou Y."/>
        </authorList>
    </citation>
    <scope>NUCLEOTIDE SEQUENCE [LARGE SCALE GENOMIC DNA]</scope>
    <source>
        <strain evidence="6 7">MB_m1</strain>
    </source>
</reference>
<dbReference type="HOGENOM" id="CLU_018299_2_2_1"/>
<feature type="compositionally biased region" description="Acidic residues" evidence="3">
    <location>
        <begin position="82"/>
        <end position="103"/>
    </location>
</feature>
<dbReference type="Pfam" id="PF13339">
    <property type="entry name" value="AATF-Che1"/>
    <property type="match status" value="1"/>
</dbReference>
<dbReference type="GO" id="GO:0000462">
    <property type="term" value="P:maturation of SSU-rRNA from tricistronic rRNA transcript (SSU-rRNA, 5.8S rRNA, LSU-rRNA)"/>
    <property type="evidence" value="ECO:0007669"/>
    <property type="project" value="TreeGrafter"/>
</dbReference>
<dbReference type="PANTHER" id="PTHR15565">
    <property type="entry name" value="AATF PROTEIN APOPTOSIS ANTAGONIZING TRANSCRIPTION FACTOR"/>
    <property type="match status" value="1"/>
</dbReference>
<evidence type="ECO:0000313" key="6">
    <source>
        <dbReference type="EMBL" id="EKD15231.1"/>
    </source>
</evidence>